<evidence type="ECO:0000259" key="1">
    <source>
        <dbReference type="Pfam" id="PF13304"/>
    </source>
</evidence>
<dbReference type="GO" id="GO:0016887">
    <property type="term" value="F:ATP hydrolysis activity"/>
    <property type="evidence" value="ECO:0007669"/>
    <property type="project" value="InterPro"/>
</dbReference>
<sequence>MQGVRILNSIINGQSFPVSPLSVANAEKNFFTVIIGNNAAGKSRFLVGILNSLRHAGNQRLKGNDEKIEIELLFNGENKIIGNRDYGTLFEIQDEINLLSISNSLFDKFPHQVKSDKNYAYVGSRMTGISTHRRAIINDLMDIFSTNLQDETFVKKAKQLFDFLKIKPIIKISLRSSFSSNHSRTSNLFENLNSPLDLKNRLLEISKQGFYRQQSNVIEKYANNDEFISGFFEYLQSNFFDFKSSSRKQLKYLEIYLDESNTNSSFVNEYTYFSLLRRLNVLTYEYIKLQKGNLEYDIQESSTGEIGLLLTFLRAIPELKSNSIIFIDEPEISLHPSWQMRYIDLLKSFLKGYTGCHVLIATHSHFLLSDLKENFGSVVVLNNTNGKFTAELKDHTPYGWSPEAILYEVFGVVNVRNHYFEYDLKTMLSLISNRSDDLNKIKNYIEKFKQFNYQDGDPLHLIIKEAEAYVKEKK</sequence>
<dbReference type="InterPro" id="IPR003959">
    <property type="entry name" value="ATPase_AAA_core"/>
</dbReference>
<name>A0A227PBV7_9FLAO</name>
<dbReference type="Gene3D" id="3.40.50.300">
    <property type="entry name" value="P-loop containing nucleotide triphosphate hydrolases"/>
    <property type="match status" value="1"/>
</dbReference>
<feature type="domain" description="ATPase AAA-type core" evidence="1">
    <location>
        <begin position="306"/>
        <end position="369"/>
    </location>
</feature>
<comment type="caution">
    <text evidence="2">The sequence shown here is derived from an EMBL/GenBank/DDBJ whole genome shotgun (WGS) entry which is preliminary data.</text>
</comment>
<organism evidence="2 3">
    <name type="scientific">Flavobacterium araucananum</name>
    <dbReference type="NCBI Taxonomy" id="946678"/>
    <lineage>
        <taxon>Bacteria</taxon>
        <taxon>Pseudomonadati</taxon>
        <taxon>Bacteroidota</taxon>
        <taxon>Flavobacteriia</taxon>
        <taxon>Flavobacteriales</taxon>
        <taxon>Flavobacteriaceae</taxon>
        <taxon>Flavobacterium</taxon>
    </lineage>
</organism>
<dbReference type="InterPro" id="IPR051396">
    <property type="entry name" value="Bact_Antivir_Def_Nuclease"/>
</dbReference>
<dbReference type="PANTHER" id="PTHR43581:SF2">
    <property type="entry name" value="EXCINUCLEASE ATPASE SUBUNIT"/>
    <property type="match status" value="1"/>
</dbReference>
<evidence type="ECO:0000313" key="3">
    <source>
        <dbReference type="Proteomes" id="UP000214684"/>
    </source>
</evidence>
<dbReference type="OrthoDB" id="9792800at2"/>
<dbReference type="AlphaFoldDB" id="A0A227PBV7"/>
<gene>
    <name evidence="2" type="ORF">B0A64_09115</name>
</gene>
<dbReference type="RefSeq" id="WP_089479200.1">
    <property type="nucleotide sequence ID" value="NZ_MUGS01000014.1"/>
</dbReference>
<accession>A0A227PBV7</accession>
<reference evidence="2 3" key="1">
    <citation type="submission" date="2016-11" db="EMBL/GenBank/DDBJ databases">
        <title>Whole genomes of Flavobacteriaceae.</title>
        <authorList>
            <person name="Stine C."/>
            <person name="Li C."/>
            <person name="Tadesse D."/>
        </authorList>
    </citation>
    <scope>NUCLEOTIDE SEQUENCE [LARGE SCALE GENOMIC DNA]</scope>
    <source>
        <strain evidence="2 3">DSM 24704</strain>
    </source>
</reference>
<protein>
    <recommendedName>
        <fullName evidence="1">ATPase AAA-type core domain-containing protein</fullName>
    </recommendedName>
</protein>
<dbReference type="SUPFAM" id="SSF52540">
    <property type="entry name" value="P-loop containing nucleoside triphosphate hydrolases"/>
    <property type="match status" value="1"/>
</dbReference>
<proteinExistence type="predicted"/>
<dbReference type="GO" id="GO:0005524">
    <property type="term" value="F:ATP binding"/>
    <property type="evidence" value="ECO:0007669"/>
    <property type="project" value="InterPro"/>
</dbReference>
<dbReference type="PANTHER" id="PTHR43581">
    <property type="entry name" value="ATP/GTP PHOSPHATASE"/>
    <property type="match status" value="1"/>
</dbReference>
<dbReference type="InterPro" id="IPR027417">
    <property type="entry name" value="P-loop_NTPase"/>
</dbReference>
<evidence type="ECO:0000313" key="2">
    <source>
        <dbReference type="EMBL" id="OXG06973.1"/>
    </source>
</evidence>
<dbReference type="Pfam" id="PF13304">
    <property type="entry name" value="AAA_21"/>
    <property type="match status" value="1"/>
</dbReference>
<dbReference type="Proteomes" id="UP000214684">
    <property type="component" value="Unassembled WGS sequence"/>
</dbReference>
<keyword evidence="3" id="KW-1185">Reference proteome</keyword>
<dbReference type="EMBL" id="MUGS01000014">
    <property type="protein sequence ID" value="OXG06973.1"/>
    <property type="molecule type" value="Genomic_DNA"/>
</dbReference>